<sequence length="502" mass="56909">MDSAGLLVYGLAVVLAALFVYLLERRGASTLNAIPTIGPSGRISSCFSAIKFIFHAQSMVQEGYKKYKGGVFKVPMLDRWLVVMTGPQLVDALRKVPDEELSFDHAMQDLLQVKYTFGFEAQDNPYHVLVIRNQLKRNLADLFPEVVDEIEQSFVDNIPNCGNEWVGVQAYSAIMDATCRVSNRLFVGLPLCRSAEFADVQSKFALQVVMRASILNFFPKFIHPILGRLLTNTPSSIQRCMALLRDTIEERLRNVELYGENWPDKPNDMISWLIDVSSKKDRNLRSLCLRILVLNFASLHTSAQGFTHALLHLATHPEFIDPLREEAETVIDQEGWTKASMKKLYKMDSFLKESQRLSGTSLLPMVRKAMKPFTLANGVVIPTGTHVAVASIPMHLDEEFYPHASEFDPFRFADMRQEEGESTKHQLISTSLSYIAFGHGKHACPGRFFASNVMKAMMAHLVINFDIKLKQEGVRPPDQWFQMNCSPNRTAEVMFRRRQPQL</sequence>
<name>A0ACB8BYP4_9AGAM</name>
<comment type="caution">
    <text evidence="1">The sequence shown here is derived from an EMBL/GenBank/DDBJ whole genome shotgun (WGS) entry which is preliminary data.</text>
</comment>
<proteinExistence type="predicted"/>
<evidence type="ECO:0000313" key="1">
    <source>
        <dbReference type="EMBL" id="KAH7930529.1"/>
    </source>
</evidence>
<dbReference type="EMBL" id="MU266331">
    <property type="protein sequence ID" value="KAH7930529.1"/>
    <property type="molecule type" value="Genomic_DNA"/>
</dbReference>
<protein>
    <submittedName>
        <fullName evidence="1">Cytochrome P450</fullName>
    </submittedName>
</protein>
<accession>A0ACB8BYP4</accession>
<gene>
    <name evidence="1" type="ORF">BV22DRAFT_1109199</name>
</gene>
<evidence type="ECO:0000313" key="2">
    <source>
        <dbReference type="Proteomes" id="UP000790709"/>
    </source>
</evidence>
<dbReference type="Proteomes" id="UP000790709">
    <property type="component" value="Unassembled WGS sequence"/>
</dbReference>
<keyword evidence="2" id="KW-1185">Reference proteome</keyword>
<organism evidence="1 2">
    <name type="scientific">Leucogyrophana mollusca</name>
    <dbReference type="NCBI Taxonomy" id="85980"/>
    <lineage>
        <taxon>Eukaryota</taxon>
        <taxon>Fungi</taxon>
        <taxon>Dikarya</taxon>
        <taxon>Basidiomycota</taxon>
        <taxon>Agaricomycotina</taxon>
        <taxon>Agaricomycetes</taxon>
        <taxon>Agaricomycetidae</taxon>
        <taxon>Boletales</taxon>
        <taxon>Boletales incertae sedis</taxon>
        <taxon>Leucogyrophana</taxon>
    </lineage>
</organism>
<reference evidence="1" key="1">
    <citation type="journal article" date="2021" name="New Phytol.">
        <title>Evolutionary innovations through gain and loss of genes in the ectomycorrhizal Boletales.</title>
        <authorList>
            <person name="Wu G."/>
            <person name="Miyauchi S."/>
            <person name="Morin E."/>
            <person name="Kuo A."/>
            <person name="Drula E."/>
            <person name="Varga T."/>
            <person name="Kohler A."/>
            <person name="Feng B."/>
            <person name="Cao Y."/>
            <person name="Lipzen A."/>
            <person name="Daum C."/>
            <person name="Hundley H."/>
            <person name="Pangilinan J."/>
            <person name="Johnson J."/>
            <person name="Barry K."/>
            <person name="LaButti K."/>
            <person name="Ng V."/>
            <person name="Ahrendt S."/>
            <person name="Min B."/>
            <person name="Choi I.G."/>
            <person name="Park H."/>
            <person name="Plett J.M."/>
            <person name="Magnuson J."/>
            <person name="Spatafora J.W."/>
            <person name="Nagy L.G."/>
            <person name="Henrissat B."/>
            <person name="Grigoriev I.V."/>
            <person name="Yang Z.L."/>
            <person name="Xu J."/>
            <person name="Martin F.M."/>
        </authorList>
    </citation>
    <scope>NUCLEOTIDE SEQUENCE</scope>
    <source>
        <strain evidence="1">KUC20120723A-06</strain>
    </source>
</reference>